<evidence type="ECO:0000259" key="14">
    <source>
        <dbReference type="PROSITE" id="PS51190"/>
    </source>
</evidence>
<dbReference type="SMART" id="SM00146">
    <property type="entry name" value="PI3Kc"/>
    <property type="match status" value="1"/>
</dbReference>
<feature type="compositionally biased region" description="Basic and acidic residues" evidence="11">
    <location>
        <begin position="557"/>
        <end position="566"/>
    </location>
</feature>
<protein>
    <recommendedName>
        <fullName evidence="2">non-specific serine/threonine protein kinase</fullName>
        <ecNumber evidence="2">2.7.11.1</ecNumber>
    </recommendedName>
</protein>
<dbReference type="PANTHER" id="PTHR11139">
    <property type="entry name" value="ATAXIA TELANGIECTASIA MUTATED ATM -RELATED"/>
    <property type="match status" value="1"/>
</dbReference>
<dbReference type="Pfam" id="PF20502">
    <property type="entry name" value="DNAPKcs_CC1-2"/>
    <property type="match status" value="1"/>
</dbReference>
<dbReference type="InterPro" id="IPR014009">
    <property type="entry name" value="PIK_FAT"/>
</dbReference>
<feature type="domain" description="FAT" evidence="13">
    <location>
        <begin position="2876"/>
        <end position="3560"/>
    </location>
</feature>
<dbReference type="PROSITE" id="PS00916">
    <property type="entry name" value="PI3_4_KINASE_2"/>
    <property type="match status" value="1"/>
</dbReference>
<dbReference type="Gene3D" id="1.10.1070.11">
    <property type="entry name" value="Phosphatidylinositol 3-/4-kinase, catalytic domain"/>
    <property type="match status" value="1"/>
</dbReference>
<dbReference type="GO" id="GO:0006303">
    <property type="term" value="P:double-strand break repair via nonhomologous end joining"/>
    <property type="evidence" value="ECO:0007669"/>
    <property type="project" value="InterPro"/>
</dbReference>
<dbReference type="InterPro" id="IPR000403">
    <property type="entry name" value="PI3/4_kinase_cat_dom"/>
</dbReference>
<dbReference type="InterPro" id="IPR016024">
    <property type="entry name" value="ARM-type_fold"/>
</dbReference>
<feature type="region of interest" description="Disordered" evidence="11">
    <location>
        <begin position="557"/>
        <end position="580"/>
    </location>
</feature>
<evidence type="ECO:0000313" key="15">
    <source>
        <dbReference type="EMBL" id="CDW71353.1"/>
    </source>
</evidence>
<feature type="domain" description="PI3K/PI4K catalytic" evidence="12">
    <location>
        <begin position="3759"/>
        <end position="4091"/>
    </location>
</feature>
<evidence type="ECO:0000259" key="12">
    <source>
        <dbReference type="PROSITE" id="PS50290"/>
    </source>
</evidence>
<evidence type="ECO:0000256" key="1">
    <source>
        <dbReference type="ARBA" id="ARBA00004123"/>
    </source>
</evidence>
<dbReference type="SUPFAM" id="SSF48371">
    <property type="entry name" value="ARM repeat"/>
    <property type="match status" value="3"/>
</dbReference>
<evidence type="ECO:0000256" key="6">
    <source>
        <dbReference type="ARBA" id="ARBA00022763"/>
    </source>
</evidence>
<dbReference type="InterPro" id="IPR011009">
    <property type="entry name" value="Kinase-like_dom_sf"/>
</dbReference>
<evidence type="ECO:0000259" key="13">
    <source>
        <dbReference type="PROSITE" id="PS51189"/>
    </source>
</evidence>
<gene>
    <name evidence="15" type="primary">Contig985.g1083</name>
    <name evidence="15" type="ORF">STYLEM_296</name>
</gene>
<dbReference type="Pfam" id="PF02260">
    <property type="entry name" value="FATC"/>
    <property type="match status" value="1"/>
</dbReference>
<evidence type="ECO:0000256" key="9">
    <source>
        <dbReference type="ARBA" id="ARBA00023204"/>
    </source>
</evidence>
<dbReference type="Gene3D" id="1.25.10.10">
    <property type="entry name" value="Leucine-rich Repeat Variant"/>
    <property type="match status" value="1"/>
</dbReference>
<dbReference type="EC" id="2.7.11.1" evidence="2"/>
<dbReference type="InterPro" id="IPR046803">
    <property type="entry name" value="DNAPKcs_CC1-2"/>
</dbReference>
<evidence type="ECO:0000313" key="16">
    <source>
        <dbReference type="Proteomes" id="UP000039865"/>
    </source>
</evidence>
<name>A0A077ZN58_STYLE</name>
<evidence type="ECO:0000256" key="10">
    <source>
        <dbReference type="ARBA" id="ARBA00023242"/>
    </source>
</evidence>
<keyword evidence="10" id="KW-0539">Nucleus</keyword>
<evidence type="ECO:0000256" key="11">
    <source>
        <dbReference type="SAM" id="MobiDB-lite"/>
    </source>
</evidence>
<reference evidence="15 16" key="1">
    <citation type="submission" date="2014-06" db="EMBL/GenBank/DDBJ databases">
        <authorList>
            <person name="Swart Estienne"/>
        </authorList>
    </citation>
    <scope>NUCLEOTIDE SEQUENCE [LARGE SCALE GENOMIC DNA]</scope>
    <source>
        <strain evidence="15 16">130c</strain>
    </source>
</reference>
<feature type="domain" description="FATC" evidence="14">
    <location>
        <begin position="4148"/>
        <end position="4180"/>
    </location>
</feature>
<keyword evidence="16" id="KW-1185">Reference proteome</keyword>
<dbReference type="InterPro" id="IPR050517">
    <property type="entry name" value="DDR_Repair_Kinase"/>
</dbReference>
<evidence type="ECO:0000256" key="8">
    <source>
        <dbReference type="ARBA" id="ARBA00022840"/>
    </source>
</evidence>
<feature type="region of interest" description="Disordered" evidence="11">
    <location>
        <begin position="2914"/>
        <end position="2933"/>
    </location>
</feature>
<dbReference type="OMA" id="PSPMCRE"/>
<keyword evidence="9" id="KW-0234">DNA repair</keyword>
<dbReference type="Pfam" id="PF20500">
    <property type="entry name" value="DNA-PKcs_N"/>
    <property type="match status" value="1"/>
</dbReference>
<dbReference type="InterPro" id="IPR046804">
    <property type="entry name" value="DNA-PKcs_N"/>
</dbReference>
<sequence>MEQKIDELLRQLHKFLFADSEQVVNELRIYILDESLKEADLAFISSKIFNSNSSLLEFLRENSLHNDKLISSVKKKVYELIIDYLKLRSQEATPYLKLLKDTCLRSFRSDHNSLVKESSLQLLIKIIETFNSKEIEEMIRPNDMMVMLLDEIKLRKPSATVKGTIWTLIGLLHEKYEQLNDFKVESQDVGFQELVAQMKSEKPEIKAIIGMLKGFTHSLVGECTLDQDQLDALYVCLKTAIQPILDMQHKGVMKSAMKLLGTHINLFKKHVTRHAIELVALTLKLCVNENMETRDAANEMLVHIMQEISDGITIDSSIHDDIFRKIMKEFETILNNETNQTNVLLISTIKAVGIFSKAIKTKSGDDALREYLSKLTTLSQNKIIKEFEQQEDPKNDYKNFKQILKKQKQLLSFIESYSFIIQNLDSEPSDEVTQHFLKVCEIGVRHHRKLYQKYRDRFYEALASFTKALSKHQKAFANWIQKFVDLSLIQTLKIPDAVLFGGESPYESLQDAVQFWREWLNKDKIWSEYTCQYVYGELIQRVIRIISDLNLTYKVEKGRNNNKDGNQDESNNNNNGRDPQILNQELTGLHQDYIVQYIANNNTDQQFLVRLSNFAEMFLLQCKDQWFLKWIPQFTDTLIKKASQTPRISKLYQLLKVCMQICSNHRYFEVSDDIDSVAKKGEKQNTYNMLLTFFKELIGKQEEYQDELLTSCLDLLLHVPVQILYRQDKKTDNVQNWKVIMQKAIDLGRNNNQLAWNSINMLEQWFNLLPMNVTLDLYHDILPKLSDFLQVDDNKKQKKLNDATGGDTYQYLEMLKSGNEVNIERKDIALKVMDLLGKIGGNAHSIISNEQNKLIERENFIKWDPEKRLKFTVPLYTKKVDIYFDACLPKVVDLAKNSSDRETRVAACEFLHALIIYMIGKNASAPKGRGNQQQQEVAPFAKIYKKLFPVMIHLATEVENISRQLFEPLIFQIVRWFSNSTVYDHPEVESLLEALIDGASSRNNSASRDLCSNAVAEFAKWSLKQMTDKNIKENPNNIKSLIRRIESNSNHPDPFKRLSSVLCFSKIFSVIREHDPLIDRFCMEIAHNVLGSLKMCHNSIEFSQEVIDNCIMMLEKVSKVVQRKISILMNVNPKRSIHQSVFTFILYLFEKFVAIETVCRRESMKLWEAIVRCIPPTNIENMPDNPVKWIFSYYLQRRGEKAIFKRFAKISFIEQNYDDQNDQLNHRLRSEAVRKTMLSEKQKTIEMLTAQIECFNFLLSRKIASFSDIKSKLVDINVWMGNLYSFLADHIVIKFVKNERKSLDKLLICKEDKEILTKSRMVLITQFLRYLDQLDEESLLAHADLFQKNCNFNLIHFCVQIMVIPLIHQLQVLVEDQELERQLRNQSELLLRKLVAIKNLDLAKIIKKDIVPSMRCINLNHMTVDNVQNYHPKMLMSMCLGYLKLASIDPNIKEYLISFRSLPTIVEAWFDIDTPISNESARVLVKFLSKLEIPNETLCEWLTKKHLLYQKSSDLLLSYIAENWNHFKLNVGEYLIIKAKDEPSLYAVFIPILEKLSQKTPNYYKILLRSVPENWNEQERTDFTEFEVATSKVKIYTFIANACQVQLRDRSNHYAIKFIDHLCEKVSKYLKERYPVHIKREVLNLVGMIYNLETQRENEFVHDKDNINFSLRTLQSQFFPIKTRELVRNSNVYNNFHIIVEGFLSLLILSKNLKVLRMIYNSMREWKTTYEPSLKRTLKIIIEQSINKMPLHQFKQTFSQFMDEFMNRQIDLSVDDNLRWAIMKKIILKILESCSQEFLADIMIEFTPQLEIVLKESIFLQKDPLEQYQLIKQKKWIFLVFEVMFRRLKPETIRQQVHKKLYGESSPGNELTKSLIQLCTLAKKAPIDGFVNFVKDSIKSEFPQYNSPLQVQRQYACAAYTCLTAIIMGTQTKENLFSQFLFATLRDKGEECFWNVLIDQEKAYNFEVETNFNYIQLKQIEFKIEQANGGDISQIKANNLINEYNEKFNSAMVFETQPDKINIKSEEEKLQKLLNNKKQNTNQDQNMLDKSAADEDSEIQDVSQLELDNVNKHECMKNIKRCIDKMSELFKREWDQNTNEMPNPQLFSAYAKEWFEPIANYLCDKNNGGKGFHYFMRDLCTLLISWNYIPEEIIAGLLHRWKKLVAINKDVISMMIGMDDKKPESNLWKMTGIQILALAVSFDILVIEKPENIGQTNVNQREFRFQEQNENQLGDKLMNSLLKILESKKKQIIQAASETLGKILNKQPSLVAQSIHPLMNNEITERHDVFVHSIEKITREYPELLIDRKIFMKLLSFVKTLTGSMRASILKSFERFINVCRQRKKIEDINEIAMSLLADSEEILADISDENQQSFLILITQIAKLNLDTGDKLMQRVLPRLKQLFQHNKNDYSRGLFYDLMVYLYDQFENFKPLVKSALIRGLSDKTKVVRNKLISFWSDSSRLGLDPNQRLLQIMNDLYTQEEENIWLNNSVFLLMQICSQSSDFNRKIFDAPLQDCKFQPLEINQFGHQLNRSQPLTPLLSQMDQIFQASQMQAKDQQLGVIKEVQNENPDENIAGDVTMIDTTVSNSNRNQRRPQIQASQIGSQSVVEISDTQAQDGNFVRATQVPVFTQTQSDVSSLIASNFYGNNRSSPPITDSISASFYEINKFNKKRPNQGQVVNLRIGAQSSQDKVADDDDGFIAPVAKRKGKADLAKFFAQNQYVYRPQESQGQGQRIRYVPQGSMPAHLQKQEEIRKMQREQYLQRQIQRQKHQVGLYRRYRVGELPDIQISYEDVLKPLQAITKSDLTIATEVFVEIFSELYKSQNDQQQRELLGQGVRNILNESILYDYGCINCIHRVAMELLKTDGFTIEANIIQRTGQHSMSFQTALALLEESIIHGKQIQDEQFQQAMGKQGNKKRKIQDNSGQNQKNGTGFMFNKVLDGNRKYWFNLIDLYDQIGNDDALQGIWTFLADEEGIIFKVKDDQEKLSQDQERTVNLIKEAHCLRTKGSIDKGLKVLEQALNDKSLTDCLEDHILCELENKQLDSKAELLKWDELAKDMSEKYHSKQLSEIPFKHAEKMIRAQIRTDEYWNNLTKQIAFWQKDQVSKAYLDKNFNYELAINSLTCKDYDRARFYLDKETNELLSQWKNLTKLSQVAQHFLVQRIQKIYEMREFLQSIKQEGLQTKSDIVPQVIKSIHKWMARVPSYAFDTIVVWDDILTARNLYIDLYKFRLKDEFTTSLKQHKDLADIGAILQVQCAKGSYKMGLFDSSDRFLKRALKIRADEDKNSQNMKIVAPIIKLKCEQFKVDTMNLNFADKGDKLQKIVKVFDSKMQESFGEDQQFQEDLRTEIKCILLKQKLEKKMLNIIFQGVSAEKEIKHLQRYQKDCTTYLDRSFKTLDQVIKKVQTAAQFDDQMKKTMAKTYFKFAQFSDKILRKMENDQCRYVITNSLKQLNKSEEQVARDSIKYGLLSLNHEYQNASDIIPRLLDITSKYKDHVQGDFIAYSKETPTWYFLRWINQIVAVVNRPESSVIEEKVIQIAKKYPQALYYPFKVVESNVKVNVLDSDVQKTQLFQKLSKYYEKTFRNLNAWAEALDCLVYPEHRFKYWLQIINDIVSDDNMRGIQKAKLKDIIIMMAYDLTCTQKDLLGDQVGSYNRKFAELWDKVFAKEFGSNLNRVDKMSNSEIIKSVQNLNNKLNQSIGNLGQGYEKLSTFSEWLDSLDFNDFYNPSEYIELPGQYEGLKSEPLIEKNVKIASVKKTLLILGSIRRPKRITVHGSNEKDYHLLIKGGEDLRLDQRVQQLFQIINSIFKDDAQCQNRDLYIKTFKVVPITNRLGTLEWVDDTEPMKSLINREHMRNEAGKDLNQSRALNERRKWLKSSVPGNAKKEGITDQHICLLGCDEKIVIEGFNKHKEAIPWYLLRNGLENLCLTSSAFLAIKNQFTKSLATFSIASYLIGIGDRHLENFLIDTSDGEILGIDFGIAFGSGIQLGIPELMPFRLTQQIEGVIAPHPLEGVYKQTMVHALNALKHRKSLIMDTCEIFVKEPLLDWVKDAKQRQKNGENNDNGMVDSLISEYEEELQELAWYPRKKIEVMKDKLNGLNPVRIMAKELQDSKHEKKPYFKVILNAIKGQESSIRYKLLAQNRRYLEVDEFIDCLIEQSRDPNILGRTWIGWSPYV</sequence>
<evidence type="ECO:0000256" key="5">
    <source>
        <dbReference type="ARBA" id="ARBA00022741"/>
    </source>
</evidence>
<dbReference type="PROSITE" id="PS50290">
    <property type="entry name" value="PI3_4_KINASE_3"/>
    <property type="match status" value="1"/>
</dbReference>
<dbReference type="GO" id="GO:0005634">
    <property type="term" value="C:nucleus"/>
    <property type="evidence" value="ECO:0007669"/>
    <property type="project" value="UniProtKB-SubCell"/>
</dbReference>
<keyword evidence="3" id="KW-0723">Serine/threonine-protein kinase</keyword>
<keyword evidence="5" id="KW-0547">Nucleotide-binding</keyword>
<dbReference type="Pfam" id="PF19704">
    <property type="entry name" value="DNAPKcs_CC5"/>
    <property type="match status" value="2"/>
</dbReference>
<dbReference type="InterPro" id="IPR011989">
    <property type="entry name" value="ARM-like"/>
</dbReference>
<dbReference type="InterPro" id="IPR036940">
    <property type="entry name" value="PI3/4_kinase_cat_sf"/>
</dbReference>
<dbReference type="InterPro" id="IPR012582">
    <property type="entry name" value="DNAPKcs_CC3"/>
</dbReference>
<keyword evidence="6" id="KW-0227">DNA damage</keyword>
<dbReference type="SMART" id="SM01344">
    <property type="entry name" value="NUC194"/>
    <property type="match status" value="1"/>
</dbReference>
<dbReference type="InterPro" id="IPR045581">
    <property type="entry name" value="DNAPKcs_CC5"/>
</dbReference>
<dbReference type="EMBL" id="CCKQ01000293">
    <property type="protein sequence ID" value="CDW71353.1"/>
    <property type="molecule type" value="Genomic_DNA"/>
</dbReference>
<keyword evidence="4" id="KW-0808">Transferase</keyword>
<dbReference type="SMART" id="SM01343">
    <property type="entry name" value="FATC"/>
    <property type="match status" value="1"/>
</dbReference>
<dbReference type="GO" id="GO:0005524">
    <property type="term" value="F:ATP binding"/>
    <property type="evidence" value="ECO:0007669"/>
    <property type="project" value="UniProtKB-KW"/>
</dbReference>
<evidence type="ECO:0000256" key="2">
    <source>
        <dbReference type="ARBA" id="ARBA00012513"/>
    </source>
</evidence>
<dbReference type="PROSITE" id="PS51190">
    <property type="entry name" value="FATC"/>
    <property type="match status" value="1"/>
</dbReference>
<keyword evidence="8" id="KW-0067">ATP-binding</keyword>
<evidence type="ECO:0000256" key="3">
    <source>
        <dbReference type="ARBA" id="ARBA00022527"/>
    </source>
</evidence>
<feature type="compositionally biased region" description="Low complexity" evidence="11">
    <location>
        <begin position="2035"/>
        <end position="2046"/>
    </location>
</feature>
<dbReference type="CDD" id="cd05172">
    <property type="entry name" value="PIKKc_DNA-PK"/>
    <property type="match status" value="1"/>
</dbReference>
<dbReference type="InterPro" id="IPR018936">
    <property type="entry name" value="PI3/4_kinase_CS"/>
</dbReference>
<dbReference type="GO" id="GO:0004677">
    <property type="term" value="F:DNA-dependent protein kinase activity"/>
    <property type="evidence" value="ECO:0007669"/>
    <property type="project" value="InterPro"/>
</dbReference>
<comment type="subcellular location">
    <subcellularLocation>
        <location evidence="1">Nucleus</location>
    </subcellularLocation>
</comment>
<dbReference type="Pfam" id="PF08163">
    <property type="entry name" value="DNAPKcs_CC3"/>
    <property type="match status" value="1"/>
</dbReference>
<dbReference type="PROSITE" id="PS51189">
    <property type="entry name" value="FAT"/>
    <property type="match status" value="1"/>
</dbReference>
<evidence type="ECO:0000256" key="7">
    <source>
        <dbReference type="ARBA" id="ARBA00022777"/>
    </source>
</evidence>
<dbReference type="InterPro" id="IPR037706">
    <property type="entry name" value="DNA-PK_dom"/>
</dbReference>
<organism evidence="15 16">
    <name type="scientific">Stylonychia lemnae</name>
    <name type="common">Ciliate</name>
    <dbReference type="NCBI Taxonomy" id="5949"/>
    <lineage>
        <taxon>Eukaryota</taxon>
        <taxon>Sar</taxon>
        <taxon>Alveolata</taxon>
        <taxon>Ciliophora</taxon>
        <taxon>Intramacronucleata</taxon>
        <taxon>Spirotrichea</taxon>
        <taxon>Stichotrichia</taxon>
        <taxon>Sporadotrichida</taxon>
        <taxon>Oxytrichidae</taxon>
        <taxon>Stylonychinae</taxon>
        <taxon>Stylonychia</taxon>
    </lineage>
</organism>
<feature type="region of interest" description="Disordered" evidence="11">
    <location>
        <begin position="2035"/>
        <end position="2056"/>
    </location>
</feature>
<evidence type="ECO:0000256" key="4">
    <source>
        <dbReference type="ARBA" id="ARBA00022679"/>
    </source>
</evidence>
<accession>A0A077ZN58</accession>
<dbReference type="Pfam" id="PF00454">
    <property type="entry name" value="PI3_PI4_kinase"/>
    <property type="match status" value="1"/>
</dbReference>
<dbReference type="OrthoDB" id="431717at2759"/>
<proteinExistence type="predicted"/>
<dbReference type="GO" id="GO:0000723">
    <property type="term" value="P:telomere maintenance"/>
    <property type="evidence" value="ECO:0007669"/>
    <property type="project" value="TreeGrafter"/>
</dbReference>
<keyword evidence="7 15" id="KW-0418">Kinase</keyword>
<dbReference type="Gene3D" id="3.30.1010.10">
    <property type="entry name" value="Phosphatidylinositol 3-kinase Catalytic Subunit, Chain A, domain 4"/>
    <property type="match status" value="1"/>
</dbReference>
<dbReference type="SUPFAM" id="SSF56112">
    <property type="entry name" value="Protein kinase-like (PK-like)"/>
    <property type="match status" value="1"/>
</dbReference>
<dbReference type="Proteomes" id="UP000039865">
    <property type="component" value="Unassembled WGS sequence"/>
</dbReference>
<dbReference type="InParanoid" id="A0A077ZN58"/>
<dbReference type="PANTHER" id="PTHR11139:SF68">
    <property type="entry name" value="DNA-DEPENDENT PROTEIN KINASE CATALYTIC SUBUNIT"/>
    <property type="match status" value="1"/>
</dbReference>
<dbReference type="InterPro" id="IPR003152">
    <property type="entry name" value="FATC_dom"/>
</dbReference>